<name>A0A1E5R8Y5_9ASCO</name>
<dbReference type="InterPro" id="IPR019083">
    <property type="entry name" value="SAM_Ribosomal_mS41"/>
</dbReference>
<organism evidence="7 8">
    <name type="scientific">Hanseniaspora opuntiae</name>
    <dbReference type="NCBI Taxonomy" id="211096"/>
    <lineage>
        <taxon>Eukaryota</taxon>
        <taxon>Fungi</taxon>
        <taxon>Dikarya</taxon>
        <taxon>Ascomycota</taxon>
        <taxon>Saccharomycotina</taxon>
        <taxon>Saccharomycetes</taxon>
        <taxon>Saccharomycodales</taxon>
        <taxon>Saccharomycodaceae</taxon>
        <taxon>Hanseniaspora</taxon>
    </lineage>
</organism>
<evidence type="ECO:0000256" key="2">
    <source>
        <dbReference type="ARBA" id="ARBA00010492"/>
    </source>
</evidence>
<evidence type="ECO:0000313" key="7">
    <source>
        <dbReference type="EMBL" id="OEJ83348.1"/>
    </source>
</evidence>
<dbReference type="PANTHER" id="PTHR28235:SF1">
    <property type="entry name" value="SMALL RIBOSOMAL SUBUNIT PROTEIN MS41"/>
    <property type="match status" value="1"/>
</dbReference>
<dbReference type="OrthoDB" id="18595at2759"/>
<dbReference type="SMART" id="SM01238">
    <property type="entry name" value="IGR"/>
    <property type="match status" value="1"/>
</dbReference>
<dbReference type="EMBL" id="LPNL01000007">
    <property type="protein sequence ID" value="OEJ83348.1"/>
    <property type="molecule type" value="Genomic_DNA"/>
</dbReference>
<dbReference type="InterPro" id="IPR013761">
    <property type="entry name" value="SAM/pointed_sf"/>
</dbReference>
<keyword evidence="8" id="KW-1185">Reference proteome</keyword>
<feature type="domain" description="Small ribosomal subunit protein mS41 SAM" evidence="6">
    <location>
        <begin position="48"/>
        <end position="105"/>
    </location>
</feature>
<proteinExistence type="inferred from homology"/>
<comment type="similarity">
    <text evidence="2">Belongs to the mitochondrion-specific ribosomal protein mS41 family.</text>
</comment>
<comment type="subcellular location">
    <subcellularLocation>
        <location evidence="1">Mitochondrion</location>
    </subcellularLocation>
</comment>
<dbReference type="GO" id="GO:0005739">
    <property type="term" value="C:mitochondrion"/>
    <property type="evidence" value="ECO:0007669"/>
    <property type="project" value="UniProtKB-SubCell"/>
</dbReference>
<evidence type="ECO:0000259" key="6">
    <source>
        <dbReference type="SMART" id="SM01238"/>
    </source>
</evidence>
<evidence type="ECO:0000256" key="4">
    <source>
        <dbReference type="ARBA" id="ARBA00035129"/>
    </source>
</evidence>
<dbReference type="InterPro" id="IPR039603">
    <property type="entry name" value="Ribosomal_mS41"/>
</dbReference>
<protein>
    <recommendedName>
        <fullName evidence="4">Small ribosomal subunit protein mS41</fullName>
    </recommendedName>
    <alternativeName>
        <fullName evidence="5">Protein FYV4, mitochondrial</fullName>
    </alternativeName>
</protein>
<evidence type="ECO:0000256" key="1">
    <source>
        <dbReference type="ARBA" id="ARBA00004173"/>
    </source>
</evidence>
<dbReference type="SUPFAM" id="SSF47769">
    <property type="entry name" value="SAM/Pointed domain"/>
    <property type="match status" value="1"/>
</dbReference>
<gene>
    <name evidence="7" type="ORF">AWRI3578_g2863</name>
</gene>
<sequence>MLSTHKTIKNLFFVINKQGFKTATVINPEFPPRRKRPVPEPTTDIPDVQTFLNKIGRDTAQYGESIYQNDWNKLFSYNGKHLKKLNVPIPARKYILRHLEYFRLGEYDLIEESEKKLTNTRIVKKQQADQLAQEEEDLKKLEEWEATNGKEA</sequence>
<keyword evidence="3" id="KW-0496">Mitochondrion</keyword>
<accession>A0A1E5R8Y5</accession>
<reference evidence="8" key="1">
    <citation type="journal article" date="2016" name="Genome Announc.">
        <title>Genome sequences of three species of Hanseniaspora isolated from spontaneous wine fermentations.</title>
        <authorList>
            <person name="Sternes P.R."/>
            <person name="Lee D."/>
            <person name="Kutyna D.R."/>
            <person name="Borneman A.R."/>
        </authorList>
    </citation>
    <scope>NUCLEOTIDE SEQUENCE [LARGE SCALE GENOMIC DNA]</scope>
    <source>
        <strain evidence="8">AWRI3578</strain>
    </source>
</reference>
<comment type="caution">
    <text evidence="7">The sequence shown here is derived from an EMBL/GenBank/DDBJ whole genome shotgun (WGS) entry which is preliminary data.</text>
</comment>
<dbReference type="Proteomes" id="UP000095605">
    <property type="component" value="Unassembled WGS sequence"/>
</dbReference>
<evidence type="ECO:0000313" key="8">
    <source>
        <dbReference type="Proteomes" id="UP000095605"/>
    </source>
</evidence>
<dbReference type="AlphaFoldDB" id="A0A1E5R8Y5"/>
<dbReference type="PANTHER" id="PTHR28235">
    <property type="entry name" value="PROTEIN FYV4, MITOCHONDRIAL"/>
    <property type="match status" value="1"/>
</dbReference>
<evidence type="ECO:0000256" key="5">
    <source>
        <dbReference type="ARBA" id="ARBA00035341"/>
    </source>
</evidence>
<dbReference type="Pfam" id="PF09597">
    <property type="entry name" value="SAM_Ribosomal_mS41"/>
    <property type="match status" value="1"/>
</dbReference>
<evidence type="ECO:0000256" key="3">
    <source>
        <dbReference type="ARBA" id="ARBA00023128"/>
    </source>
</evidence>